<dbReference type="PANTHER" id="PTHR43283">
    <property type="entry name" value="BETA-LACTAMASE-RELATED"/>
    <property type="match status" value="1"/>
</dbReference>
<comment type="caution">
    <text evidence="2">The sequence shown here is derived from an EMBL/GenBank/DDBJ whole genome shotgun (WGS) entry which is preliminary data.</text>
</comment>
<accession>A0A834IES7</accession>
<dbReference type="Pfam" id="PF00144">
    <property type="entry name" value="Beta-lactamase"/>
    <property type="match status" value="1"/>
</dbReference>
<reference evidence="2" key="1">
    <citation type="submission" date="2020-08" db="EMBL/GenBank/DDBJ databases">
        <title>Genome sequencing and assembly of the red palm weevil Rhynchophorus ferrugineus.</title>
        <authorList>
            <person name="Dias G.B."/>
            <person name="Bergman C.M."/>
            <person name="Manee M."/>
        </authorList>
    </citation>
    <scope>NUCLEOTIDE SEQUENCE</scope>
    <source>
        <strain evidence="2">AA-2017</strain>
        <tissue evidence="2">Whole larva</tissue>
    </source>
</reference>
<organism evidence="2 3">
    <name type="scientific">Rhynchophorus ferrugineus</name>
    <name type="common">Red palm weevil</name>
    <name type="synonym">Curculio ferrugineus</name>
    <dbReference type="NCBI Taxonomy" id="354439"/>
    <lineage>
        <taxon>Eukaryota</taxon>
        <taxon>Metazoa</taxon>
        <taxon>Ecdysozoa</taxon>
        <taxon>Arthropoda</taxon>
        <taxon>Hexapoda</taxon>
        <taxon>Insecta</taxon>
        <taxon>Pterygota</taxon>
        <taxon>Neoptera</taxon>
        <taxon>Endopterygota</taxon>
        <taxon>Coleoptera</taxon>
        <taxon>Polyphaga</taxon>
        <taxon>Cucujiformia</taxon>
        <taxon>Curculionidae</taxon>
        <taxon>Dryophthorinae</taxon>
        <taxon>Rhynchophorus</taxon>
    </lineage>
</organism>
<sequence length="162" mass="18671">MDDDTWSDYPYQVLFRPIGMRHVIFEQDAHGDFVGGSYVYASALDWARFGLLLAQQGQWQDEQGNTQQIISKDWVNTMIRPTTISNCHYGAGIWNTQRKCQNDLPEIYNLSGYKGQLVYVIPRTKTVIVIMGFGDWDTYDFMTELLTAMELEFALPIAQRPT</sequence>
<protein>
    <recommendedName>
        <fullName evidence="1">Beta-lactamase-related domain-containing protein</fullName>
    </recommendedName>
</protein>
<keyword evidence="3" id="KW-1185">Reference proteome</keyword>
<proteinExistence type="predicted"/>
<dbReference type="InterPro" id="IPR012338">
    <property type="entry name" value="Beta-lactam/transpept-like"/>
</dbReference>
<dbReference type="Gene3D" id="3.40.710.10">
    <property type="entry name" value="DD-peptidase/beta-lactamase superfamily"/>
    <property type="match status" value="1"/>
</dbReference>
<evidence type="ECO:0000313" key="3">
    <source>
        <dbReference type="Proteomes" id="UP000625711"/>
    </source>
</evidence>
<dbReference type="AlphaFoldDB" id="A0A834IES7"/>
<dbReference type="Proteomes" id="UP000625711">
    <property type="component" value="Unassembled WGS sequence"/>
</dbReference>
<dbReference type="InterPro" id="IPR001466">
    <property type="entry name" value="Beta-lactam-related"/>
</dbReference>
<evidence type="ECO:0000313" key="2">
    <source>
        <dbReference type="EMBL" id="KAF7276698.1"/>
    </source>
</evidence>
<dbReference type="InterPro" id="IPR050789">
    <property type="entry name" value="Diverse_Enzym_Activities"/>
</dbReference>
<dbReference type="OrthoDB" id="10006886at2759"/>
<name>A0A834IES7_RHYFE</name>
<evidence type="ECO:0000259" key="1">
    <source>
        <dbReference type="Pfam" id="PF00144"/>
    </source>
</evidence>
<gene>
    <name evidence="2" type="ORF">GWI33_009907</name>
</gene>
<dbReference type="PANTHER" id="PTHR43283:SF7">
    <property type="entry name" value="BETA-LACTAMASE-RELATED DOMAIN-CONTAINING PROTEIN"/>
    <property type="match status" value="1"/>
</dbReference>
<dbReference type="SUPFAM" id="SSF56601">
    <property type="entry name" value="beta-lactamase/transpeptidase-like"/>
    <property type="match status" value="1"/>
</dbReference>
<dbReference type="EMBL" id="JAACXV010005956">
    <property type="protein sequence ID" value="KAF7276698.1"/>
    <property type="molecule type" value="Genomic_DNA"/>
</dbReference>
<feature type="domain" description="Beta-lactamase-related" evidence="1">
    <location>
        <begin position="3"/>
        <end position="131"/>
    </location>
</feature>